<dbReference type="GeneID" id="64662728"/>
<accession>A0AAD4DS72</accession>
<evidence type="ECO:0000313" key="3">
    <source>
        <dbReference type="Proteomes" id="UP001195769"/>
    </source>
</evidence>
<gene>
    <name evidence="2" type="ORF">F5891DRAFT_1197095</name>
</gene>
<protein>
    <submittedName>
        <fullName evidence="2">Uncharacterized protein</fullName>
    </submittedName>
</protein>
<evidence type="ECO:0000256" key="1">
    <source>
        <dbReference type="SAM" id="Phobius"/>
    </source>
</evidence>
<feature type="transmembrane region" description="Helical" evidence="1">
    <location>
        <begin position="12"/>
        <end position="36"/>
    </location>
</feature>
<organism evidence="2 3">
    <name type="scientific">Suillus fuscotomentosus</name>
    <dbReference type="NCBI Taxonomy" id="1912939"/>
    <lineage>
        <taxon>Eukaryota</taxon>
        <taxon>Fungi</taxon>
        <taxon>Dikarya</taxon>
        <taxon>Basidiomycota</taxon>
        <taxon>Agaricomycotina</taxon>
        <taxon>Agaricomycetes</taxon>
        <taxon>Agaricomycetidae</taxon>
        <taxon>Boletales</taxon>
        <taxon>Suillineae</taxon>
        <taxon>Suillaceae</taxon>
        <taxon>Suillus</taxon>
    </lineage>
</organism>
<keyword evidence="1" id="KW-1133">Transmembrane helix</keyword>
<sequence>MSPVAARFRLLHTAIISSQAIILVFGYTFLGTVLYYDYLSLPDQVSNLWSHYPGELTMIATLIATVLSVTTAAAFTFSIKEALRHRILQPISLVQLSAGVALAKGSIMLRPEHLRLTTMTLFAFGVLRLLTAGWTTLLTPTYFLWPVEMRGSELDITGSAFSTLLFQEFQIQGLTALQDNSFEILDIGGMLSGVSAAGYNYGLPGTFNFNGAKYNVSTQGIVPAIEDYSGSDGIPSANGTRLGFSGGNVTVNLGPIPGEHTSVSIPQGFSRNYSMWQQGLTANVSCRPIDPSQTQYGWNTANSSLVYANSAASNDSITGLRLWNISANCGANTSMTQEYVTMADANGNANVLRNGFLPSVVCPGPTDLNQTYTSFTIISQGFFKYRFLDASVCEVTPLLTTVRANYSSDLISSEVISSTPFQPENEQLLSFVIGTAKFQSISSQGLTSSAIGDTLYTVYSSTTNTSIDDNLGNQTQVYKELEEYWRGVVEFSATFLRSGFMVVGSFPDNTIPDNLSSPINGTMYISTIGWTRGSMISLLAILPITIITILTVACTLYSILHAEKKNIGNRINFNASNPLHLIMAAAAGGLTLQDFDDDGIIANEGMKVTLQDNGAQRMFVEDKVV</sequence>
<evidence type="ECO:0000313" key="2">
    <source>
        <dbReference type="EMBL" id="KAG1892907.1"/>
    </source>
</evidence>
<feature type="transmembrane region" description="Helical" evidence="1">
    <location>
        <begin position="56"/>
        <end position="79"/>
    </location>
</feature>
<proteinExistence type="predicted"/>
<keyword evidence="1" id="KW-0472">Membrane</keyword>
<reference evidence="2" key="1">
    <citation type="journal article" date="2020" name="New Phytol.">
        <title>Comparative genomics reveals dynamic genome evolution in host specialist ectomycorrhizal fungi.</title>
        <authorList>
            <person name="Lofgren L.A."/>
            <person name="Nguyen N.H."/>
            <person name="Vilgalys R."/>
            <person name="Ruytinx J."/>
            <person name="Liao H.L."/>
            <person name="Branco S."/>
            <person name="Kuo A."/>
            <person name="LaButti K."/>
            <person name="Lipzen A."/>
            <person name="Andreopoulos W."/>
            <person name="Pangilinan J."/>
            <person name="Riley R."/>
            <person name="Hundley H."/>
            <person name="Na H."/>
            <person name="Barry K."/>
            <person name="Grigoriev I.V."/>
            <person name="Stajich J.E."/>
            <person name="Kennedy P.G."/>
        </authorList>
    </citation>
    <scope>NUCLEOTIDE SEQUENCE</scope>
    <source>
        <strain evidence="2">FC203</strain>
    </source>
</reference>
<dbReference type="Proteomes" id="UP001195769">
    <property type="component" value="Unassembled WGS sequence"/>
</dbReference>
<dbReference type="AlphaFoldDB" id="A0AAD4DS72"/>
<feature type="transmembrane region" description="Helical" evidence="1">
    <location>
        <begin position="536"/>
        <end position="560"/>
    </location>
</feature>
<keyword evidence="1" id="KW-0812">Transmembrane</keyword>
<feature type="transmembrane region" description="Helical" evidence="1">
    <location>
        <begin position="121"/>
        <end position="145"/>
    </location>
</feature>
<dbReference type="EMBL" id="JABBWK010000114">
    <property type="protein sequence ID" value="KAG1892907.1"/>
    <property type="molecule type" value="Genomic_DNA"/>
</dbReference>
<keyword evidence="3" id="KW-1185">Reference proteome</keyword>
<comment type="caution">
    <text evidence="2">The sequence shown here is derived from an EMBL/GenBank/DDBJ whole genome shotgun (WGS) entry which is preliminary data.</text>
</comment>
<dbReference type="RefSeq" id="XP_041218483.1">
    <property type="nucleotide sequence ID" value="XM_041368430.1"/>
</dbReference>
<name>A0AAD4DS72_9AGAM</name>